<dbReference type="InterPro" id="IPR050273">
    <property type="entry name" value="GppA/Ppx_hydrolase"/>
</dbReference>
<dbReference type="Gene3D" id="3.30.420.40">
    <property type="match status" value="1"/>
</dbReference>
<protein>
    <submittedName>
        <fullName evidence="4">GUANOSINE PENTAPHOSPHATE PHOSPHOHYDROLASE GPPA</fullName>
    </submittedName>
</protein>
<dbReference type="STRING" id="273121.WS1910"/>
<dbReference type="KEGG" id="wsu:WS1910"/>
<dbReference type="EMBL" id="BX571662">
    <property type="protein sequence ID" value="CAE10919.1"/>
    <property type="molecule type" value="Genomic_DNA"/>
</dbReference>
<accession>Q7M832</accession>
<dbReference type="Gene3D" id="3.30.420.150">
    <property type="entry name" value="Exopolyphosphatase. Domain 2"/>
    <property type="match status" value="1"/>
</dbReference>
<dbReference type="SUPFAM" id="SSF53067">
    <property type="entry name" value="Actin-like ATPase domain"/>
    <property type="match status" value="2"/>
</dbReference>
<keyword evidence="1 4" id="KW-0378">Hydrolase</keyword>
<evidence type="ECO:0000256" key="1">
    <source>
        <dbReference type="ARBA" id="ARBA00022801"/>
    </source>
</evidence>
<dbReference type="Proteomes" id="UP000000422">
    <property type="component" value="Chromosome"/>
</dbReference>
<dbReference type="Pfam" id="PF21447">
    <property type="entry name" value="Ppx-GppA_III"/>
    <property type="match status" value="1"/>
</dbReference>
<evidence type="ECO:0000259" key="2">
    <source>
        <dbReference type="Pfam" id="PF02541"/>
    </source>
</evidence>
<proteinExistence type="predicted"/>
<name>Q7M832_WOLSU</name>
<sequence>MMAKITAVIDIGSNSARMAIFQRTSRFGFHLVEEIKSRVRISEESYESGGMLQGAPMDRAIKALKEFMAIARLRGARKIFCVATSALRDAPNAGEFLARARAEAGVSIKVIEGEKEAFYGAIATLNLLPYREGITIDIGGGSTECAVIKGGKIKELISLDIGTIRLKELFFDKKGSLKEAVAFVKKELEKIPENFRSERVFGIGGTIRALSKAIMKSTSYPIDTIHGFEYPTLSHLETFTKIYSSEVLKLKQFGIKEDRFDTIRGGALIFTALLKLFGAKEVVTSGVGVREGVFLSDLLRGHNFIFPVNFNPSVRSLIDRFCLNENRGKRIKKNALELFDALLERHRIDEGYKYHLGIAARLADIGTALSYYDHHHHGSYFLLHSLTYGFSHKDRAIIALLVEYHNKKIPKDSAIAHVQTLMPSLLTLQWLSFILGLAECLSLGNDAEGFAFGYKNGVLTVSSPHDLYLAKEEAKKLAKPAPIAVIFEKS</sequence>
<dbReference type="HOGENOM" id="CLU_025908_4_2_7"/>
<dbReference type="PANTHER" id="PTHR30005">
    <property type="entry name" value="EXOPOLYPHOSPHATASE"/>
    <property type="match status" value="1"/>
</dbReference>
<keyword evidence="5" id="KW-1185">Reference proteome</keyword>
<organism evidence="5">
    <name type="scientific">Wolinella succinogenes (strain ATCC 29543 / DSM 1740 / CCUG 13145 / JCM 31913 / LMG 7466 / NCTC 11488 / FDC 602W)</name>
    <name type="common">Vibrio succinogenes</name>
    <dbReference type="NCBI Taxonomy" id="273121"/>
    <lineage>
        <taxon>Bacteria</taxon>
        <taxon>Pseudomonadati</taxon>
        <taxon>Campylobacterota</taxon>
        <taxon>Epsilonproteobacteria</taxon>
        <taxon>Campylobacterales</taxon>
        <taxon>Helicobacteraceae</taxon>
        <taxon>Wolinella</taxon>
    </lineage>
</organism>
<reference evidence="4 5" key="1">
    <citation type="journal article" date="2003" name="Proc. Natl. Acad. Sci. U.S.A.">
        <title>Complete genome sequence and analysis of Wolinella succinogenes.</title>
        <authorList>
            <person name="Baar C."/>
            <person name="Eppinger M."/>
            <person name="Raddatz G."/>
            <person name="Simon JM."/>
            <person name="Lanz C."/>
            <person name="Klimmek O."/>
            <person name="Nandakumar R."/>
            <person name="Gross R."/>
            <person name="Rosinus A."/>
            <person name="Keller H."/>
            <person name="Jagtap P."/>
            <person name="Linke B."/>
            <person name="Meyer F."/>
            <person name="Lederer H."/>
            <person name="Schuster S.C."/>
        </authorList>
    </citation>
    <scope>NUCLEOTIDE SEQUENCE [LARGE SCALE GENOMIC DNA]</scope>
    <source>
        <strain evidence="5">ATCC 29543 / DSM 1740 / CCUG 13145 / JCM 31913 / LMG 7466 / NCTC 11488 / FDC 602W</strain>
    </source>
</reference>
<dbReference type="PIRSF" id="PIRSF001267">
    <property type="entry name" value="Pyrophosphatase_GppA_Ppx"/>
    <property type="match status" value="1"/>
</dbReference>
<evidence type="ECO:0000313" key="4">
    <source>
        <dbReference type="EMBL" id="CAE10919.1"/>
    </source>
</evidence>
<dbReference type="InterPro" id="IPR003695">
    <property type="entry name" value="Ppx_GppA_N"/>
</dbReference>
<dbReference type="eggNOG" id="COG0248">
    <property type="taxonomic scope" value="Bacteria"/>
</dbReference>
<dbReference type="InterPro" id="IPR048950">
    <property type="entry name" value="Ppx_GppA_C"/>
</dbReference>
<dbReference type="Gene3D" id="1.10.3210.10">
    <property type="entry name" value="Hypothetical protein af1432"/>
    <property type="match status" value="1"/>
</dbReference>
<dbReference type="GO" id="GO:0016462">
    <property type="term" value="F:pyrophosphatase activity"/>
    <property type="evidence" value="ECO:0007669"/>
    <property type="project" value="TreeGrafter"/>
</dbReference>
<dbReference type="InterPro" id="IPR043129">
    <property type="entry name" value="ATPase_NBD"/>
</dbReference>
<dbReference type="PANTHER" id="PTHR30005:SF0">
    <property type="entry name" value="RETROGRADE REGULATION PROTEIN 2"/>
    <property type="match status" value="1"/>
</dbReference>
<feature type="domain" description="Ppx/GppA phosphatase C-terminal" evidence="3">
    <location>
        <begin position="313"/>
        <end position="425"/>
    </location>
</feature>
<evidence type="ECO:0000259" key="3">
    <source>
        <dbReference type="Pfam" id="PF21447"/>
    </source>
</evidence>
<feature type="domain" description="Ppx/GppA phosphatase N-terminal" evidence="2">
    <location>
        <begin position="21"/>
        <end position="300"/>
    </location>
</feature>
<dbReference type="SUPFAM" id="SSF109604">
    <property type="entry name" value="HD-domain/PDEase-like"/>
    <property type="match status" value="1"/>
</dbReference>
<dbReference type="InterPro" id="IPR030673">
    <property type="entry name" value="PyroPPase_GppA_Ppx"/>
</dbReference>
<gene>
    <name evidence="4" type="ordered locus">WS1910</name>
</gene>
<dbReference type="CDD" id="cd24052">
    <property type="entry name" value="ASKHA_NBD_HpPPX-GppA-like"/>
    <property type="match status" value="1"/>
</dbReference>
<evidence type="ECO:0000313" key="5">
    <source>
        <dbReference type="Proteomes" id="UP000000422"/>
    </source>
</evidence>
<dbReference type="AlphaFoldDB" id="Q7M832"/>
<dbReference type="Pfam" id="PF02541">
    <property type="entry name" value="Ppx-GppA"/>
    <property type="match status" value="1"/>
</dbReference>